<proteinExistence type="predicted"/>
<dbReference type="AlphaFoldDB" id="A0A484XGL2"/>
<dbReference type="EMBL" id="CAADIW010000009">
    <property type="protein sequence ID" value="VFS21843.1"/>
    <property type="molecule type" value="Genomic_DNA"/>
</dbReference>
<evidence type="ECO:0000313" key="1">
    <source>
        <dbReference type="EMBL" id="VFS21843.1"/>
    </source>
</evidence>
<protein>
    <submittedName>
        <fullName evidence="1">Uncharacterized protein</fullName>
    </submittedName>
</protein>
<reference evidence="1 2" key="1">
    <citation type="submission" date="2019-03" db="EMBL/GenBank/DDBJ databases">
        <authorList>
            <consortium name="Pathogen Informatics"/>
        </authorList>
    </citation>
    <scope>NUCLEOTIDE SEQUENCE [LARGE SCALE GENOMIC DNA]</scope>
    <source>
        <strain evidence="1 2">NCTC12126</strain>
    </source>
</reference>
<sequence>MPGIRYLSTSGGRVCKGFLRRSFLEARTQLEHNFASRSGNYYDHGGRSDFLKHRASQQGVNASIAMTASRLRGFEKATASENISLKLLTSPNHVFKKIVNQGKYGAEIKGKLLNIGKFDVEGPVKTGSSNGNRFSLPKGKSLRSVLNIDNTALGRQHSMDLPSYLENRIPGSIVELINKNGSDIFFDDTDKMMGYYSDRGFDTSFKISGPTSTTYHLMTSSESGETRLVISNIKSNARFIHNVLQLLHAGANLDNINVIGSVDEAKRKASTELSQYLNRCEITSNDLLYVGSRTPVMKYFSQYGGRVTEHRISGFIFDSVPVVKDGVYFNVYALRMPNGDLAYDAVKKFLDAGVRNVIMCGAGRRISGDASVGDYLTVTYSTYLNNKIVASDISRTVTISPSGYINNRSEMNVTVDSPLEEDVEWNEKNKSKGNVDVETFHIFKAIKDSHHTIALVSGLFVSDVLGEHPLDEKINSGGAQKNITSFIKNTEKAYLCSMSKVNLKSKL</sequence>
<dbReference type="Proteomes" id="UP000351155">
    <property type="component" value="Unassembled WGS sequence"/>
</dbReference>
<gene>
    <name evidence="1" type="ORF">NCTC12126_01920</name>
</gene>
<accession>A0A484XGL2</accession>
<organism evidence="1 2">
    <name type="scientific">Enterobacter cancerogenus</name>
    <dbReference type="NCBI Taxonomy" id="69218"/>
    <lineage>
        <taxon>Bacteria</taxon>
        <taxon>Pseudomonadati</taxon>
        <taxon>Pseudomonadota</taxon>
        <taxon>Gammaproteobacteria</taxon>
        <taxon>Enterobacterales</taxon>
        <taxon>Enterobacteriaceae</taxon>
        <taxon>Enterobacter</taxon>
        <taxon>Enterobacter cloacae complex</taxon>
    </lineage>
</organism>
<evidence type="ECO:0000313" key="2">
    <source>
        <dbReference type="Proteomes" id="UP000351155"/>
    </source>
</evidence>
<name>A0A484XGL2_9ENTR</name>